<evidence type="ECO:0000313" key="3">
    <source>
        <dbReference type="Proteomes" id="UP001341840"/>
    </source>
</evidence>
<evidence type="ECO:0000313" key="2">
    <source>
        <dbReference type="EMBL" id="MED6160511.1"/>
    </source>
</evidence>
<dbReference type="Proteomes" id="UP001341840">
    <property type="component" value="Unassembled WGS sequence"/>
</dbReference>
<feature type="region of interest" description="Disordered" evidence="1">
    <location>
        <begin position="87"/>
        <end position="107"/>
    </location>
</feature>
<reference evidence="2 3" key="1">
    <citation type="journal article" date="2023" name="Plants (Basel)">
        <title>Bridging the Gap: Combining Genomics and Transcriptomics Approaches to Understand Stylosanthes scabra, an Orphan Legume from the Brazilian Caatinga.</title>
        <authorList>
            <person name="Ferreira-Neto J.R.C."/>
            <person name="da Silva M.D."/>
            <person name="Binneck E."/>
            <person name="de Melo N.F."/>
            <person name="da Silva R.H."/>
            <person name="de Melo A.L.T.M."/>
            <person name="Pandolfi V."/>
            <person name="Bustamante F.O."/>
            <person name="Brasileiro-Vidal A.C."/>
            <person name="Benko-Iseppon A.M."/>
        </authorList>
    </citation>
    <scope>NUCLEOTIDE SEQUENCE [LARGE SCALE GENOMIC DNA]</scope>
    <source>
        <tissue evidence="2">Leaves</tissue>
    </source>
</reference>
<evidence type="ECO:0000256" key="1">
    <source>
        <dbReference type="SAM" id="MobiDB-lite"/>
    </source>
</evidence>
<organism evidence="2 3">
    <name type="scientific">Stylosanthes scabra</name>
    <dbReference type="NCBI Taxonomy" id="79078"/>
    <lineage>
        <taxon>Eukaryota</taxon>
        <taxon>Viridiplantae</taxon>
        <taxon>Streptophyta</taxon>
        <taxon>Embryophyta</taxon>
        <taxon>Tracheophyta</taxon>
        <taxon>Spermatophyta</taxon>
        <taxon>Magnoliopsida</taxon>
        <taxon>eudicotyledons</taxon>
        <taxon>Gunneridae</taxon>
        <taxon>Pentapetalae</taxon>
        <taxon>rosids</taxon>
        <taxon>fabids</taxon>
        <taxon>Fabales</taxon>
        <taxon>Fabaceae</taxon>
        <taxon>Papilionoideae</taxon>
        <taxon>50 kb inversion clade</taxon>
        <taxon>dalbergioids sensu lato</taxon>
        <taxon>Dalbergieae</taxon>
        <taxon>Pterocarpus clade</taxon>
        <taxon>Stylosanthes</taxon>
    </lineage>
</organism>
<proteinExistence type="predicted"/>
<accession>A0ABU6UK32</accession>
<sequence length="107" mass="11673">ADVGQQIFCDFQLQVFSRDCGNTLVWHHDLGNLVNMEDSGQDAGKLGYLKIRLGEPALPLPSPSMFLSSSFKADLLREEDSTLLPSCIGSQAESDDGNCRTSHGKDE</sequence>
<keyword evidence="3" id="KW-1185">Reference proteome</keyword>
<comment type="caution">
    <text evidence="2">The sequence shown here is derived from an EMBL/GenBank/DDBJ whole genome shotgun (WGS) entry which is preliminary data.</text>
</comment>
<name>A0ABU6UK32_9FABA</name>
<protein>
    <submittedName>
        <fullName evidence="2">Uncharacterized protein</fullName>
    </submittedName>
</protein>
<dbReference type="EMBL" id="JASCZI010121204">
    <property type="protein sequence ID" value="MED6160511.1"/>
    <property type="molecule type" value="Genomic_DNA"/>
</dbReference>
<feature type="non-terminal residue" evidence="2">
    <location>
        <position position="1"/>
    </location>
</feature>
<gene>
    <name evidence="2" type="ORF">PIB30_052113</name>
</gene>